<organism evidence="2 3">
    <name type="scientific">Lophiotrema nucula</name>
    <dbReference type="NCBI Taxonomy" id="690887"/>
    <lineage>
        <taxon>Eukaryota</taxon>
        <taxon>Fungi</taxon>
        <taxon>Dikarya</taxon>
        <taxon>Ascomycota</taxon>
        <taxon>Pezizomycotina</taxon>
        <taxon>Dothideomycetes</taxon>
        <taxon>Pleosporomycetidae</taxon>
        <taxon>Pleosporales</taxon>
        <taxon>Lophiotremataceae</taxon>
        <taxon>Lophiotrema</taxon>
    </lineage>
</organism>
<gene>
    <name evidence="2" type="ORF">BDV96DRAFT_571305</name>
</gene>
<reference evidence="2" key="1">
    <citation type="journal article" date="2020" name="Stud. Mycol.">
        <title>101 Dothideomycetes genomes: a test case for predicting lifestyles and emergence of pathogens.</title>
        <authorList>
            <person name="Haridas S."/>
            <person name="Albert R."/>
            <person name="Binder M."/>
            <person name="Bloem J."/>
            <person name="Labutti K."/>
            <person name="Salamov A."/>
            <person name="Andreopoulos B."/>
            <person name="Baker S."/>
            <person name="Barry K."/>
            <person name="Bills G."/>
            <person name="Bluhm B."/>
            <person name="Cannon C."/>
            <person name="Castanera R."/>
            <person name="Culley D."/>
            <person name="Daum C."/>
            <person name="Ezra D."/>
            <person name="Gonzalez J."/>
            <person name="Henrissat B."/>
            <person name="Kuo A."/>
            <person name="Liang C."/>
            <person name="Lipzen A."/>
            <person name="Lutzoni F."/>
            <person name="Magnuson J."/>
            <person name="Mondo S."/>
            <person name="Nolan M."/>
            <person name="Ohm R."/>
            <person name="Pangilinan J."/>
            <person name="Park H.-J."/>
            <person name="Ramirez L."/>
            <person name="Alfaro M."/>
            <person name="Sun H."/>
            <person name="Tritt A."/>
            <person name="Yoshinaga Y."/>
            <person name="Zwiers L.-H."/>
            <person name="Turgeon B."/>
            <person name="Goodwin S."/>
            <person name="Spatafora J."/>
            <person name="Crous P."/>
            <person name="Grigoriev I."/>
        </authorList>
    </citation>
    <scope>NUCLEOTIDE SEQUENCE</scope>
    <source>
        <strain evidence="2">CBS 627.86</strain>
    </source>
</reference>
<evidence type="ECO:0000256" key="1">
    <source>
        <dbReference type="SAM" id="Coils"/>
    </source>
</evidence>
<dbReference type="EMBL" id="ML977318">
    <property type="protein sequence ID" value="KAF2118050.1"/>
    <property type="molecule type" value="Genomic_DNA"/>
</dbReference>
<name>A0A6A5ZF05_9PLEO</name>
<accession>A0A6A5ZF05</accession>
<keyword evidence="3" id="KW-1185">Reference proteome</keyword>
<proteinExistence type="predicted"/>
<protein>
    <submittedName>
        <fullName evidence="2">Uncharacterized protein</fullName>
    </submittedName>
</protein>
<sequence>MNARPEVKRVPDDQAVQLEVLQRANEAKKEKIQDLLREYSALESKYNRAKEELERQQPTKRESGVTPAGYALCCNLSRVISEDDDVVKSACTDILRTIYDRYPETYVGVIIDQNGSHVIHIQQIDATINRKILEWGSIRSDIAELVETLNEVRTMFSAFRAHAPGGKFSVILIGYDQRPPPSLDHLIEFFRGAEITIHNVIIDREKSLQQESFAWSMAKETGGNNIVFSQSLAE</sequence>
<dbReference type="AlphaFoldDB" id="A0A6A5ZF05"/>
<feature type="coiled-coil region" evidence="1">
    <location>
        <begin position="18"/>
        <end position="56"/>
    </location>
</feature>
<keyword evidence="1" id="KW-0175">Coiled coil</keyword>
<dbReference type="Proteomes" id="UP000799770">
    <property type="component" value="Unassembled WGS sequence"/>
</dbReference>
<evidence type="ECO:0000313" key="2">
    <source>
        <dbReference type="EMBL" id="KAF2118050.1"/>
    </source>
</evidence>
<evidence type="ECO:0000313" key="3">
    <source>
        <dbReference type="Proteomes" id="UP000799770"/>
    </source>
</evidence>